<feature type="compositionally biased region" description="Low complexity" evidence="1">
    <location>
        <begin position="108"/>
        <end position="120"/>
    </location>
</feature>
<keyword evidence="3" id="KW-1185">Reference proteome</keyword>
<feature type="region of interest" description="Disordered" evidence="1">
    <location>
        <begin position="93"/>
        <end position="147"/>
    </location>
</feature>
<evidence type="ECO:0000256" key="1">
    <source>
        <dbReference type="SAM" id="MobiDB-lite"/>
    </source>
</evidence>
<name>A0ABU8UTX1_9ACTN</name>
<accession>A0ABU8UTX1</accession>
<comment type="caution">
    <text evidence="2">The sequence shown here is derived from an EMBL/GenBank/DDBJ whole genome shotgun (WGS) entry which is preliminary data.</text>
</comment>
<protein>
    <submittedName>
        <fullName evidence="2">Uncharacterized protein</fullName>
    </submittedName>
</protein>
<sequence>MSALTRSRIGRTVSRAATTTRLMPPATRSTWSVPMVAAAGPARAWPTGIIAREPATSYAWMRLRTSAGTCVWTLVAHITLQKAMPAPATAAPAAMAATPRPAPTVMGKPAKAKSAIAPARSMRRGRSRSASRPPTTVPAPRAELIRP</sequence>
<reference evidence="2 3" key="1">
    <citation type="submission" date="2024-03" db="EMBL/GenBank/DDBJ databases">
        <title>Novel Streptomyces species of biotechnological and ecological value are a feature of Machair soil.</title>
        <authorList>
            <person name="Prole J.R."/>
            <person name="Goodfellow M."/>
            <person name="Allenby N."/>
            <person name="Ward A.C."/>
        </authorList>
    </citation>
    <scope>NUCLEOTIDE SEQUENCE [LARGE SCALE GENOMIC DNA]</scope>
    <source>
        <strain evidence="2 3">MS1.AVA.1</strain>
    </source>
</reference>
<evidence type="ECO:0000313" key="3">
    <source>
        <dbReference type="Proteomes" id="UP001376459"/>
    </source>
</evidence>
<proteinExistence type="predicted"/>
<evidence type="ECO:0000313" key="2">
    <source>
        <dbReference type="EMBL" id="MEJ8672082.1"/>
    </source>
</evidence>
<organism evidence="2 3">
    <name type="scientific">Streptomyces machairae</name>
    <dbReference type="NCBI Taxonomy" id="3134109"/>
    <lineage>
        <taxon>Bacteria</taxon>
        <taxon>Bacillati</taxon>
        <taxon>Actinomycetota</taxon>
        <taxon>Actinomycetes</taxon>
        <taxon>Kitasatosporales</taxon>
        <taxon>Streptomycetaceae</taxon>
        <taxon>Streptomyces</taxon>
    </lineage>
</organism>
<dbReference type="EMBL" id="JBBKAK010000001">
    <property type="protein sequence ID" value="MEJ8672082.1"/>
    <property type="molecule type" value="Genomic_DNA"/>
</dbReference>
<dbReference type="Proteomes" id="UP001376459">
    <property type="component" value="Unassembled WGS sequence"/>
</dbReference>
<gene>
    <name evidence="2" type="ORF">WKI71_38245</name>
</gene>